<organism evidence="2 3">
    <name type="scientific">Schizopora paradoxa</name>
    <dbReference type="NCBI Taxonomy" id="27342"/>
    <lineage>
        <taxon>Eukaryota</taxon>
        <taxon>Fungi</taxon>
        <taxon>Dikarya</taxon>
        <taxon>Basidiomycota</taxon>
        <taxon>Agaricomycotina</taxon>
        <taxon>Agaricomycetes</taxon>
        <taxon>Hymenochaetales</taxon>
        <taxon>Schizoporaceae</taxon>
        <taxon>Schizopora</taxon>
    </lineage>
</organism>
<dbReference type="Proteomes" id="UP000053477">
    <property type="component" value="Unassembled WGS sequence"/>
</dbReference>
<sequence length="485" mass="53622">MEVKYSPLQHREPPGLDLPGFILHVPTSVTLLGLQLLDTFPLSRHPVPSSLRYTASFRFCSLSDSPSDVPLGVRSSVFSGILRAGFTLFLNLQRVTRSRSRDTSTLPVPAIGANADPANEREPSVPPEDNDVEHAPLGSLSPLSPVPSVPDLPALPLDDDDDGLFSVMASLCPAFNGPIDALNITAWLSDCEDAFENFEVLKDRKLDGKFCIREAGRNLQHEETKAWWMGVRTEQLAKGVWKDFVKLFKERFLPANWRLLAFKNFHLCYQRNREFSEYASELSSIRNSLESAAISGFHYRLHLLFHSHEMLYLRVLALNNLDIQDTSSDNFTALLQQQWDSLTAEGRTRVPRATSALTSGSSAGSAYTTPLPDRDAVIQAGGCTRCRLTPQSQGWYPHAPATCRGDPSRNIPPSRELRATSVKKEPIASVVPSGVLTDEPMSAEDLEDSIVYGPSFDHVAALMPAPSGSRRLTYEDLEWSESGSE</sequence>
<accession>A0A0H2S1S6</accession>
<gene>
    <name evidence="2" type="ORF">SCHPADRAFT_891995</name>
</gene>
<keyword evidence="3" id="KW-1185">Reference proteome</keyword>
<dbReference type="AlphaFoldDB" id="A0A0H2S1S6"/>
<evidence type="ECO:0000313" key="3">
    <source>
        <dbReference type="Proteomes" id="UP000053477"/>
    </source>
</evidence>
<dbReference type="STRING" id="27342.A0A0H2S1S6"/>
<dbReference type="OrthoDB" id="4742101at2759"/>
<protein>
    <submittedName>
        <fullName evidence="2">Uncharacterized protein</fullName>
    </submittedName>
</protein>
<name>A0A0H2S1S6_9AGAM</name>
<reference evidence="2 3" key="1">
    <citation type="submission" date="2015-04" db="EMBL/GenBank/DDBJ databases">
        <title>Complete genome sequence of Schizopora paradoxa KUC8140, a cosmopolitan wood degrader in East Asia.</title>
        <authorList>
            <consortium name="DOE Joint Genome Institute"/>
            <person name="Min B."/>
            <person name="Park H."/>
            <person name="Jang Y."/>
            <person name="Kim J.-J."/>
            <person name="Kim K.H."/>
            <person name="Pangilinan J."/>
            <person name="Lipzen A."/>
            <person name="Riley R."/>
            <person name="Grigoriev I.V."/>
            <person name="Spatafora J.W."/>
            <person name="Choi I.-G."/>
        </authorList>
    </citation>
    <scope>NUCLEOTIDE SEQUENCE [LARGE SCALE GENOMIC DNA]</scope>
    <source>
        <strain evidence="2 3">KUC8140</strain>
    </source>
</reference>
<evidence type="ECO:0000256" key="1">
    <source>
        <dbReference type="SAM" id="MobiDB-lite"/>
    </source>
</evidence>
<evidence type="ECO:0000313" key="2">
    <source>
        <dbReference type="EMBL" id="KLO10931.1"/>
    </source>
</evidence>
<proteinExistence type="predicted"/>
<dbReference type="InParanoid" id="A0A0H2S1S6"/>
<feature type="region of interest" description="Disordered" evidence="1">
    <location>
        <begin position="101"/>
        <end position="145"/>
    </location>
</feature>
<dbReference type="EMBL" id="KQ086013">
    <property type="protein sequence ID" value="KLO10931.1"/>
    <property type="molecule type" value="Genomic_DNA"/>
</dbReference>